<dbReference type="EMBL" id="CP068393">
    <property type="protein sequence ID" value="QUC66586.1"/>
    <property type="molecule type" value="Genomic_DNA"/>
</dbReference>
<keyword evidence="1" id="KW-0808">Transferase</keyword>
<organism evidence="1 2">
    <name type="scientific">Aristaeella hokkaidonensis</name>
    <dbReference type="NCBI Taxonomy" id="3046382"/>
    <lineage>
        <taxon>Bacteria</taxon>
        <taxon>Bacillati</taxon>
        <taxon>Bacillota</taxon>
        <taxon>Clostridia</taxon>
        <taxon>Eubacteriales</taxon>
        <taxon>Aristaeellaceae</taxon>
        <taxon>Aristaeella</taxon>
    </lineage>
</organism>
<keyword evidence="2" id="KW-1185">Reference proteome</keyword>
<dbReference type="Proteomes" id="UP000682782">
    <property type="component" value="Chromosome"/>
</dbReference>
<reference evidence="1" key="1">
    <citation type="submission" date="2021-01" db="EMBL/GenBank/DDBJ databases">
        <title>Complete genome sequence of Clostridiales bacterium R-7.</title>
        <authorList>
            <person name="Mahoney-Kurpe S.C."/>
            <person name="Palevich N."/>
            <person name="Koike S."/>
            <person name="Moon C.D."/>
            <person name="Attwood G.T."/>
        </authorList>
    </citation>
    <scope>NUCLEOTIDE SEQUENCE</scope>
    <source>
        <strain evidence="1">R-7</strain>
    </source>
</reference>
<evidence type="ECO:0000313" key="1">
    <source>
        <dbReference type="EMBL" id="QUC66586.1"/>
    </source>
</evidence>
<gene>
    <name evidence="1" type="ORF">JYE49_12090</name>
</gene>
<keyword evidence="1" id="KW-0012">Acyltransferase</keyword>
<name>A0AC61N4N7_9FIRM</name>
<evidence type="ECO:0000313" key="2">
    <source>
        <dbReference type="Proteomes" id="UP000682782"/>
    </source>
</evidence>
<protein>
    <submittedName>
        <fullName evidence="1">Acyltransferase family protein</fullName>
    </submittedName>
</protein>
<proteinExistence type="predicted"/>
<sequence>MDWMYLFYFLLAGLIFWGARYAGRGEWNEEYTSLKQTKILQGVAALGIALHHMSQKTCAPWHPSAFVVHGMDPFIPMGYMLVGVFLFCSGLGLYKSLQSKPDYLKGFFRRRVLPIVIAFYLSEFLHTGVRLLMGEKMDLIKILWYLSGLHMANVNAWYAIVIPFFYLAFWAAFRFCKKEGTAIFWVFVFTLGYTVAGAFIDHQDDWWMRGEWWYNSIILFPLGLLFGKHEKRVTGFLKKGYWFWLIVSFAAFFLLFQQSEWLINNRWGYYGEWGDPLKVVHRLMSAGIQWLVAFIFVACGFLMMMKVRFGNKALAWLGTVTLDFYLIHGIFVELFGYNFLDISKSLYYIRKVPLYIAAVLACTVPAVILFRLIRTALTGCFLKKGGQGPKGSGEDGLTRKQRRKQRKAELAEKKERYGKVAVPVLASLLLLGVYLILPGRSNERVRVMNGLEFQIPEHFVRGYTDTRYVIWKYEGTDKKPATLILDAEIRDGKARHLKTAEEVLEACDWMTETELYVNSQGVRMARGFAEFPDGRERRYYIESKEAVILMCMKENEQYYNAKDCEEILLQVADSVRRVN</sequence>
<accession>A0AC61N4N7</accession>